<proteinExistence type="predicted"/>
<dbReference type="AlphaFoldDB" id="A0A9Q4XWE0"/>
<dbReference type="Proteomes" id="UP000785180">
    <property type="component" value="Unassembled WGS sequence"/>
</dbReference>
<sequence length="374" mass="42434">MCDFKFNESVEEYNKSTPGHADEFNKRQVKLLENDKFLKEKIDENIKNFNKQLEDIKIPVTSVNNKTGAIVLKATDIKTADGTNLEEFKKDVTTQYEDCVKKIGNIKDLKTTNKDNLVESVNELFTNVDNGKDSLYSAIIGKKVMPKSKDFKDLTDAITDIKLGQGNVQAGEVLVGKTFTNDSGVMQTGTMPNMGSKEIIPKPYTQELGKGCYSGIKVKGINDLDDYDMKEVIKTVAPKIKDDLPSIIQSVGILPFKTWSWKGDKTYDHFISELKVPFKITILLVKYKGYKGSHDGMVYQTWFDKDIINTSIGDHYIFIPNDTKRVDYYVEPENFNVVDGYGYNFSEFKLKEDKQTIVLNNSNIFGIEIYALGW</sequence>
<name>A0A9Q4XWE0_CLOBO</name>
<dbReference type="RefSeq" id="WP_003378021.1">
    <property type="nucleotide sequence ID" value="NZ_CP063819.1"/>
</dbReference>
<evidence type="ECO:0000313" key="1">
    <source>
        <dbReference type="EMBL" id="NFF71372.1"/>
    </source>
</evidence>
<evidence type="ECO:0000313" key="2">
    <source>
        <dbReference type="EMBL" id="NFU60631.1"/>
    </source>
</evidence>
<dbReference type="Proteomes" id="UP000481363">
    <property type="component" value="Unassembled WGS sequence"/>
</dbReference>
<dbReference type="EMBL" id="SXDK01000018">
    <property type="protein sequence ID" value="NFU60631.1"/>
    <property type="molecule type" value="Genomic_DNA"/>
</dbReference>
<protein>
    <submittedName>
        <fullName evidence="1">Phage tail protein</fullName>
    </submittedName>
</protein>
<dbReference type="EMBL" id="SWNT01000017">
    <property type="protein sequence ID" value="NFF71372.1"/>
    <property type="molecule type" value="Genomic_DNA"/>
</dbReference>
<organism evidence="1 3">
    <name type="scientific">Clostridium botulinum</name>
    <dbReference type="NCBI Taxonomy" id="1491"/>
    <lineage>
        <taxon>Bacteria</taxon>
        <taxon>Bacillati</taxon>
        <taxon>Bacillota</taxon>
        <taxon>Clostridia</taxon>
        <taxon>Eubacteriales</taxon>
        <taxon>Clostridiaceae</taxon>
        <taxon>Clostridium</taxon>
    </lineage>
</organism>
<comment type="caution">
    <text evidence="1">The sequence shown here is derived from an EMBL/GenBank/DDBJ whole genome shotgun (WGS) entry which is preliminary data.</text>
</comment>
<evidence type="ECO:0000313" key="3">
    <source>
        <dbReference type="Proteomes" id="UP000481363"/>
    </source>
</evidence>
<reference evidence="1 3" key="1">
    <citation type="submission" date="2019-04" db="EMBL/GenBank/DDBJ databases">
        <title>Genome sequencing of Clostridium botulinum Groups I-IV and Clostridium butyricum.</title>
        <authorList>
            <person name="Brunt J."/>
            <person name="Van Vliet A.H.M."/>
            <person name="Stringer S.C."/>
            <person name="Carter A.T."/>
            <person name="Peck M.W."/>
        </authorList>
    </citation>
    <scope>NUCLEOTIDE SEQUENCE [LARGE SCALE GENOMIC DNA]</scope>
    <source>
        <strain evidence="2">7221C</strain>
        <strain evidence="1 3">IFR 18/049</strain>
    </source>
</reference>
<accession>A0A9Q4XWE0</accession>
<gene>
    <name evidence="1" type="ORF">FCV11_09755</name>
    <name evidence="2" type="ORF">FDF67_10555</name>
</gene>